<accession>A0AAE3YF88</accession>
<evidence type="ECO:0000256" key="1">
    <source>
        <dbReference type="SAM" id="SignalP"/>
    </source>
</evidence>
<evidence type="ECO:0000313" key="3">
    <source>
        <dbReference type="Proteomes" id="UP001247307"/>
    </source>
</evidence>
<dbReference type="EMBL" id="JAVDUI010000001">
    <property type="protein sequence ID" value="MDR6892319.1"/>
    <property type="molecule type" value="Genomic_DNA"/>
</dbReference>
<comment type="caution">
    <text evidence="2">The sequence shown here is derived from an EMBL/GenBank/DDBJ whole genome shotgun (WGS) entry which is preliminary data.</text>
</comment>
<keyword evidence="3" id="KW-1185">Reference proteome</keyword>
<reference evidence="2" key="1">
    <citation type="submission" date="2023-07" db="EMBL/GenBank/DDBJ databases">
        <title>Sequencing the genomes of 1000 actinobacteria strains.</title>
        <authorList>
            <person name="Klenk H.-P."/>
        </authorList>
    </citation>
    <scope>NUCLEOTIDE SEQUENCE</scope>
    <source>
        <strain evidence="2">DSM 13988</strain>
    </source>
</reference>
<sequence length="209" mass="22026">MNPLNSTTSRRRVVGAAAWSAPIIALSSAAPAMAASQPPLGEPGDLAIAIVDPAADGSLNTPIYWGNTTQVAQMGDMPPGLVVTNVGSTPIASATGTLELQMQNQDATSNLAYRTQARTTDSFFTLVDTTPGVPPTGAARTYRWTLTRPLQPGESVTIPFQYYTPKTFTNPDFSVLVLATINDAVEFDSNDLDARVGFVPGYSTTIFGP</sequence>
<dbReference type="RefSeq" id="WP_309851139.1">
    <property type="nucleotide sequence ID" value="NZ_BAAAIU010000003.1"/>
</dbReference>
<gene>
    <name evidence="2" type="ORF">J2S35_001259</name>
</gene>
<dbReference type="Proteomes" id="UP001247307">
    <property type="component" value="Unassembled WGS sequence"/>
</dbReference>
<proteinExistence type="predicted"/>
<protein>
    <submittedName>
        <fullName evidence="2">Uncharacterized protein</fullName>
    </submittedName>
</protein>
<evidence type="ECO:0000313" key="2">
    <source>
        <dbReference type="EMBL" id="MDR6892319.1"/>
    </source>
</evidence>
<dbReference type="AlphaFoldDB" id="A0AAE3YF88"/>
<dbReference type="InterPro" id="IPR006311">
    <property type="entry name" value="TAT_signal"/>
</dbReference>
<name>A0AAE3YF88_9MICC</name>
<organism evidence="2 3">
    <name type="scientific">Falsarthrobacter nasiphocae</name>
    <dbReference type="NCBI Taxonomy" id="189863"/>
    <lineage>
        <taxon>Bacteria</taxon>
        <taxon>Bacillati</taxon>
        <taxon>Actinomycetota</taxon>
        <taxon>Actinomycetes</taxon>
        <taxon>Micrococcales</taxon>
        <taxon>Micrococcaceae</taxon>
        <taxon>Falsarthrobacter</taxon>
    </lineage>
</organism>
<feature type="signal peptide" evidence="1">
    <location>
        <begin position="1"/>
        <end position="34"/>
    </location>
</feature>
<dbReference type="PROSITE" id="PS51318">
    <property type="entry name" value="TAT"/>
    <property type="match status" value="1"/>
</dbReference>
<keyword evidence="1" id="KW-0732">Signal</keyword>
<feature type="chain" id="PRO_5042108360" evidence="1">
    <location>
        <begin position="35"/>
        <end position="209"/>
    </location>
</feature>